<dbReference type="EMBL" id="CM023482">
    <property type="protein sequence ID" value="KAH6938402.1"/>
    <property type="molecule type" value="Genomic_DNA"/>
</dbReference>
<dbReference type="Proteomes" id="UP000821845">
    <property type="component" value="Chromosome 2"/>
</dbReference>
<sequence>MSSREHPQLQTSVTDGFLLTHLRARRWSQPPASGKALWSFYEFVRRSTGAKIRTVRPADIGKSRKKVALKLFDMETGLVKQPTSCDTFVALPPATRNDCVVFGKNSDRPAGEVQEVVYVPKTHHGASTKLQVRALLWL</sequence>
<evidence type="ECO:0000313" key="1">
    <source>
        <dbReference type="EMBL" id="KAH6938402.1"/>
    </source>
</evidence>
<keyword evidence="2" id="KW-1185">Reference proteome</keyword>
<gene>
    <name evidence="1" type="ORF">HPB50_009132</name>
</gene>
<name>A0ACB7ST86_HYAAI</name>
<accession>A0ACB7ST86</accession>
<comment type="caution">
    <text evidence="1">The sequence shown here is derived from an EMBL/GenBank/DDBJ whole genome shotgun (WGS) entry which is preliminary data.</text>
</comment>
<proteinExistence type="predicted"/>
<reference evidence="1" key="1">
    <citation type="submission" date="2020-05" db="EMBL/GenBank/DDBJ databases">
        <title>Large-scale comparative analyses of tick genomes elucidate their genetic diversity and vector capacities.</title>
        <authorList>
            <person name="Jia N."/>
            <person name="Wang J."/>
            <person name="Shi W."/>
            <person name="Du L."/>
            <person name="Sun Y."/>
            <person name="Zhan W."/>
            <person name="Jiang J."/>
            <person name="Wang Q."/>
            <person name="Zhang B."/>
            <person name="Ji P."/>
            <person name="Sakyi L.B."/>
            <person name="Cui X."/>
            <person name="Yuan T."/>
            <person name="Jiang B."/>
            <person name="Yang W."/>
            <person name="Lam T.T.-Y."/>
            <person name="Chang Q."/>
            <person name="Ding S."/>
            <person name="Wang X."/>
            <person name="Zhu J."/>
            <person name="Ruan X."/>
            <person name="Zhao L."/>
            <person name="Wei J."/>
            <person name="Que T."/>
            <person name="Du C."/>
            <person name="Cheng J."/>
            <person name="Dai P."/>
            <person name="Han X."/>
            <person name="Huang E."/>
            <person name="Gao Y."/>
            <person name="Liu J."/>
            <person name="Shao H."/>
            <person name="Ye R."/>
            <person name="Li L."/>
            <person name="Wei W."/>
            <person name="Wang X."/>
            <person name="Wang C."/>
            <person name="Yang T."/>
            <person name="Huo Q."/>
            <person name="Li W."/>
            <person name="Guo W."/>
            <person name="Chen H."/>
            <person name="Zhou L."/>
            <person name="Ni X."/>
            <person name="Tian J."/>
            <person name="Zhou Y."/>
            <person name="Sheng Y."/>
            <person name="Liu T."/>
            <person name="Pan Y."/>
            <person name="Xia L."/>
            <person name="Li J."/>
            <person name="Zhao F."/>
            <person name="Cao W."/>
        </authorList>
    </citation>
    <scope>NUCLEOTIDE SEQUENCE</scope>
    <source>
        <strain evidence="1">Hyas-2018</strain>
    </source>
</reference>
<protein>
    <submittedName>
        <fullName evidence="1">Uncharacterized protein</fullName>
    </submittedName>
</protein>
<organism evidence="1 2">
    <name type="scientific">Hyalomma asiaticum</name>
    <name type="common">Tick</name>
    <dbReference type="NCBI Taxonomy" id="266040"/>
    <lineage>
        <taxon>Eukaryota</taxon>
        <taxon>Metazoa</taxon>
        <taxon>Ecdysozoa</taxon>
        <taxon>Arthropoda</taxon>
        <taxon>Chelicerata</taxon>
        <taxon>Arachnida</taxon>
        <taxon>Acari</taxon>
        <taxon>Parasitiformes</taxon>
        <taxon>Ixodida</taxon>
        <taxon>Ixodoidea</taxon>
        <taxon>Ixodidae</taxon>
        <taxon>Hyalomminae</taxon>
        <taxon>Hyalomma</taxon>
    </lineage>
</organism>
<evidence type="ECO:0000313" key="2">
    <source>
        <dbReference type="Proteomes" id="UP000821845"/>
    </source>
</evidence>